<organism evidence="6 7">
    <name type="scientific">Ensete ventricosum</name>
    <name type="common">Abyssinian banana</name>
    <name type="synonym">Musa ensete</name>
    <dbReference type="NCBI Taxonomy" id="4639"/>
    <lineage>
        <taxon>Eukaryota</taxon>
        <taxon>Viridiplantae</taxon>
        <taxon>Streptophyta</taxon>
        <taxon>Embryophyta</taxon>
        <taxon>Tracheophyta</taxon>
        <taxon>Spermatophyta</taxon>
        <taxon>Magnoliopsida</taxon>
        <taxon>Liliopsida</taxon>
        <taxon>Zingiberales</taxon>
        <taxon>Musaceae</taxon>
        <taxon>Ensete</taxon>
    </lineage>
</organism>
<dbReference type="SUPFAM" id="SSF81837">
    <property type="entry name" value="BEACH domain"/>
    <property type="match status" value="1"/>
</dbReference>
<dbReference type="InterPro" id="IPR051944">
    <property type="entry name" value="BEACH_domain_protein"/>
</dbReference>
<dbReference type="Gene3D" id="2.130.10.10">
    <property type="entry name" value="YVTN repeat-like/Quinoprotein amine dehydrogenase"/>
    <property type="match status" value="1"/>
</dbReference>
<dbReference type="Pfam" id="PF00400">
    <property type="entry name" value="WD40"/>
    <property type="match status" value="2"/>
</dbReference>
<reference evidence="6 7" key="1">
    <citation type="journal article" date="2014" name="Agronomy (Basel)">
        <title>A Draft Genome Sequence for Ensete ventricosum, the Drought-Tolerant Tree Against Hunger.</title>
        <authorList>
            <person name="Harrison J."/>
            <person name="Moore K.A."/>
            <person name="Paszkiewicz K."/>
            <person name="Jones T."/>
            <person name="Grant M."/>
            <person name="Ambacheew D."/>
            <person name="Muzemil S."/>
            <person name="Studholme D.J."/>
        </authorList>
    </citation>
    <scope>NUCLEOTIDE SEQUENCE [LARGE SCALE GENOMIC DNA]</scope>
</reference>
<dbReference type="InterPro" id="IPR019775">
    <property type="entry name" value="WD40_repeat_CS"/>
</dbReference>
<dbReference type="Gene3D" id="1.10.1540.10">
    <property type="entry name" value="BEACH domain"/>
    <property type="match status" value="2"/>
</dbReference>
<evidence type="ECO:0000259" key="5">
    <source>
        <dbReference type="PROSITE" id="PS50197"/>
    </source>
</evidence>
<keyword evidence="4" id="KW-0812">Transmembrane</keyword>
<dbReference type="PANTHER" id="PTHR46108">
    <property type="entry name" value="BLUE CHEESE"/>
    <property type="match status" value="1"/>
</dbReference>
<dbReference type="SUPFAM" id="SSF50978">
    <property type="entry name" value="WD40 repeat-like"/>
    <property type="match status" value="1"/>
</dbReference>
<dbReference type="Pfam" id="PF02138">
    <property type="entry name" value="Beach"/>
    <property type="match status" value="2"/>
</dbReference>
<gene>
    <name evidence="6" type="ORF">B296_00051781</name>
</gene>
<evidence type="ECO:0000313" key="6">
    <source>
        <dbReference type="EMBL" id="RRT45898.1"/>
    </source>
</evidence>
<evidence type="ECO:0000256" key="4">
    <source>
        <dbReference type="SAM" id="Phobius"/>
    </source>
</evidence>
<evidence type="ECO:0000313" key="7">
    <source>
        <dbReference type="Proteomes" id="UP000287651"/>
    </source>
</evidence>
<dbReference type="PANTHER" id="PTHR46108:SF4">
    <property type="entry name" value="BLUE CHEESE"/>
    <property type="match status" value="1"/>
</dbReference>
<sequence length="460" mass="52042">MAKSFSKRWQNGEISNFQYLMHLNTLAGRGYGDLTQYPVFPWVLADYESETLDLKSPQSFRQFDKPMGSQTAEREDEFRKRLFMIIIGLFCFTLDLLPDLMISYSCFEHKFSQAAEEAINVFYHYTYEGNVDIDSVSDPTMKASILAQINHFGQTPKQLFLKPHIKRRTDRKIPPHPLRYSTNLMPQQVCQSSSSISQIVTFTEKIFIAKENSLLKPLTYNKYISSGFLDINLRIMSYDQDKLLSTHENLHGGNQIQCVGVSHDGQFLVTGADDGIVAVWGFDKNNRLSLMSTGKITCLHVSQVYSLIVTGSEDCSVILWDLTNPVFVKQLPLFSALSAVHVNELTGIVMTAAGIMLAVWSINGDCLAVVNTSQLPSDLISSVMSPMHSDWQDTNWYVTGHRSALKVWNMVHRSTYEANGRSESPTNGAGRLDLNGRSPEYKLTMHKVLKSHRHSIFRVI</sequence>
<accession>A0A426Y281</accession>
<protein>
    <recommendedName>
        <fullName evidence="5">BEACH domain-containing protein</fullName>
    </recommendedName>
</protein>
<dbReference type="InterPro" id="IPR015943">
    <property type="entry name" value="WD40/YVTN_repeat-like_dom_sf"/>
</dbReference>
<feature type="repeat" description="WD" evidence="3">
    <location>
        <begin position="296"/>
        <end position="330"/>
    </location>
</feature>
<dbReference type="PROSITE" id="PS00678">
    <property type="entry name" value="WD_REPEATS_1"/>
    <property type="match status" value="1"/>
</dbReference>
<keyword evidence="2" id="KW-0677">Repeat</keyword>
<evidence type="ECO:0000256" key="1">
    <source>
        <dbReference type="ARBA" id="ARBA00022574"/>
    </source>
</evidence>
<feature type="transmembrane region" description="Helical" evidence="4">
    <location>
        <begin position="82"/>
        <end position="104"/>
    </location>
</feature>
<keyword evidence="4" id="KW-1133">Transmembrane helix</keyword>
<keyword evidence="4" id="KW-0472">Membrane</keyword>
<feature type="repeat" description="WD" evidence="3">
    <location>
        <begin position="256"/>
        <end position="290"/>
    </location>
</feature>
<keyword evidence="1 3" id="KW-0853">WD repeat</keyword>
<dbReference type="Proteomes" id="UP000287651">
    <property type="component" value="Unassembled WGS sequence"/>
</dbReference>
<dbReference type="SMART" id="SM00320">
    <property type="entry name" value="WD40"/>
    <property type="match status" value="2"/>
</dbReference>
<dbReference type="InterPro" id="IPR000409">
    <property type="entry name" value="BEACH_dom"/>
</dbReference>
<proteinExistence type="predicted"/>
<feature type="domain" description="BEACH" evidence="5">
    <location>
        <begin position="113"/>
        <end position="167"/>
    </location>
</feature>
<dbReference type="InterPro" id="IPR036322">
    <property type="entry name" value="WD40_repeat_dom_sf"/>
</dbReference>
<feature type="domain" description="BEACH" evidence="5">
    <location>
        <begin position="1"/>
        <end position="81"/>
    </location>
</feature>
<evidence type="ECO:0000256" key="3">
    <source>
        <dbReference type="PROSITE-ProRule" id="PRU00221"/>
    </source>
</evidence>
<dbReference type="EMBL" id="AMZH03015535">
    <property type="protein sequence ID" value="RRT45898.1"/>
    <property type="molecule type" value="Genomic_DNA"/>
</dbReference>
<dbReference type="SMART" id="SM01026">
    <property type="entry name" value="Beach"/>
    <property type="match status" value="1"/>
</dbReference>
<dbReference type="PROSITE" id="PS50197">
    <property type="entry name" value="BEACH"/>
    <property type="match status" value="2"/>
</dbReference>
<evidence type="ECO:0000256" key="2">
    <source>
        <dbReference type="ARBA" id="ARBA00022737"/>
    </source>
</evidence>
<name>A0A426Y281_ENSVE</name>
<dbReference type="InterPro" id="IPR001680">
    <property type="entry name" value="WD40_rpt"/>
</dbReference>
<dbReference type="InterPro" id="IPR036372">
    <property type="entry name" value="BEACH_dom_sf"/>
</dbReference>
<dbReference type="PROSITE" id="PS50082">
    <property type="entry name" value="WD_REPEATS_2"/>
    <property type="match status" value="2"/>
</dbReference>
<dbReference type="AlphaFoldDB" id="A0A426Y281"/>
<comment type="caution">
    <text evidence="6">The sequence shown here is derived from an EMBL/GenBank/DDBJ whole genome shotgun (WGS) entry which is preliminary data.</text>
</comment>